<gene>
    <name evidence="1" type="ORF">HHI36_018282</name>
</gene>
<dbReference type="Proteomes" id="UP001516400">
    <property type="component" value="Unassembled WGS sequence"/>
</dbReference>
<dbReference type="EMBL" id="JABFTP020000165">
    <property type="protein sequence ID" value="KAL3284114.1"/>
    <property type="molecule type" value="Genomic_DNA"/>
</dbReference>
<evidence type="ECO:0000313" key="1">
    <source>
        <dbReference type="EMBL" id="KAL3284114.1"/>
    </source>
</evidence>
<protein>
    <submittedName>
        <fullName evidence="1">Uncharacterized protein</fullName>
    </submittedName>
</protein>
<keyword evidence="2" id="KW-1185">Reference proteome</keyword>
<proteinExistence type="predicted"/>
<accession>A0ABD2NZQ2</accession>
<name>A0ABD2NZQ2_9CUCU</name>
<organism evidence="1 2">
    <name type="scientific">Cryptolaemus montrouzieri</name>
    <dbReference type="NCBI Taxonomy" id="559131"/>
    <lineage>
        <taxon>Eukaryota</taxon>
        <taxon>Metazoa</taxon>
        <taxon>Ecdysozoa</taxon>
        <taxon>Arthropoda</taxon>
        <taxon>Hexapoda</taxon>
        <taxon>Insecta</taxon>
        <taxon>Pterygota</taxon>
        <taxon>Neoptera</taxon>
        <taxon>Endopterygota</taxon>
        <taxon>Coleoptera</taxon>
        <taxon>Polyphaga</taxon>
        <taxon>Cucujiformia</taxon>
        <taxon>Coccinelloidea</taxon>
        <taxon>Coccinellidae</taxon>
        <taxon>Scymninae</taxon>
        <taxon>Scymnini</taxon>
        <taxon>Cryptolaemus</taxon>
    </lineage>
</organism>
<sequence>MLISKECITLAKRHTGDFVAREFDEIREREKEWDIPLVLRDGGSNMRRAARISQIDDIDCTLHKLQLYVCSALTGNEYVSTLLAEYKQIVALQSFYNWTERIERLLRMPGLTSAISHPRMRYTVEQDVLYDRADYQDKECYHTIYIATPKFAATCT</sequence>
<dbReference type="AlphaFoldDB" id="A0ABD2NZQ2"/>
<evidence type="ECO:0000313" key="2">
    <source>
        <dbReference type="Proteomes" id="UP001516400"/>
    </source>
</evidence>
<comment type="caution">
    <text evidence="1">The sequence shown here is derived from an EMBL/GenBank/DDBJ whole genome shotgun (WGS) entry which is preliminary data.</text>
</comment>
<reference evidence="1 2" key="1">
    <citation type="journal article" date="2021" name="BMC Biol.">
        <title>Horizontally acquired antibacterial genes associated with adaptive radiation of ladybird beetles.</title>
        <authorList>
            <person name="Li H.S."/>
            <person name="Tang X.F."/>
            <person name="Huang Y.H."/>
            <person name="Xu Z.Y."/>
            <person name="Chen M.L."/>
            <person name="Du X.Y."/>
            <person name="Qiu B.Y."/>
            <person name="Chen P.T."/>
            <person name="Zhang W."/>
            <person name="Slipinski A."/>
            <person name="Escalona H.E."/>
            <person name="Waterhouse R.M."/>
            <person name="Zwick A."/>
            <person name="Pang H."/>
        </authorList>
    </citation>
    <scope>NUCLEOTIDE SEQUENCE [LARGE SCALE GENOMIC DNA]</scope>
    <source>
        <strain evidence="1">SYSU2018</strain>
    </source>
</reference>